<evidence type="ECO:0000313" key="1">
    <source>
        <dbReference type="EMBL" id="TLS53971.1"/>
    </source>
</evidence>
<accession>A0A5R9GDX4</accession>
<proteinExistence type="predicted"/>
<protein>
    <submittedName>
        <fullName evidence="1">Putative baseplate assembly protein</fullName>
    </submittedName>
</protein>
<dbReference type="EMBL" id="VCIW01000001">
    <property type="protein sequence ID" value="TLS53971.1"/>
    <property type="molecule type" value="Genomic_DNA"/>
</dbReference>
<dbReference type="AlphaFoldDB" id="A0A5R9GDX4"/>
<reference evidence="1 2" key="1">
    <citation type="submission" date="2019-05" db="EMBL/GenBank/DDBJ databases">
        <authorList>
            <person name="Narsing Rao M.P."/>
            <person name="Li W.J."/>
        </authorList>
    </citation>
    <scope>NUCLEOTIDE SEQUENCE [LARGE SCALE GENOMIC DNA]</scope>
    <source>
        <strain evidence="1 2">SYSU_K30003</strain>
    </source>
</reference>
<dbReference type="Proteomes" id="UP000309676">
    <property type="component" value="Unassembled WGS sequence"/>
</dbReference>
<gene>
    <name evidence="1" type="ORF">FE782_01065</name>
</gene>
<evidence type="ECO:0000313" key="2">
    <source>
        <dbReference type="Proteomes" id="UP000309676"/>
    </source>
</evidence>
<comment type="caution">
    <text evidence="1">The sequence shown here is derived from an EMBL/GenBank/DDBJ whole genome shotgun (WGS) entry which is preliminary data.</text>
</comment>
<dbReference type="NCBIfam" id="TIGR02243">
    <property type="entry name" value="putative baseplate assembly protein"/>
    <property type="match status" value="1"/>
</dbReference>
<keyword evidence="2" id="KW-1185">Reference proteome</keyword>
<dbReference type="OrthoDB" id="366288at2"/>
<dbReference type="InterPro" id="IPR011749">
    <property type="entry name" value="CHP02243"/>
</dbReference>
<name>A0A5R9GDX4_9BACL</name>
<dbReference type="RefSeq" id="WP_138191620.1">
    <property type="nucleotide sequence ID" value="NZ_VCIW01000001.1"/>
</dbReference>
<organism evidence="1 2">
    <name type="scientific">Paenibacillus antri</name>
    <dbReference type="NCBI Taxonomy" id="2582848"/>
    <lineage>
        <taxon>Bacteria</taxon>
        <taxon>Bacillati</taxon>
        <taxon>Bacillota</taxon>
        <taxon>Bacilli</taxon>
        <taxon>Bacillales</taxon>
        <taxon>Paenibacillaceae</taxon>
        <taxon>Paenibacillus</taxon>
    </lineage>
</organism>
<sequence length="1050" mass="118093">MVNHSSGGDPRVLSPTVDHRDAAALIEQMKRLAPYYTPEWRFRPDDPDPGTALFLMFAKLLEGNIRRLNQVPYKSFLTFLNRFDARLLPARSSLAQVVFELAEGATEPVYVEQGTQLSAPPPPGELEPVLFETQDALLVSPAKLTDCLSVSPKRDRIVRLQEEANEDEARAFAKIEPGPDGRGVALFGPEGTNLQEHVFYLKHDFLFLLNSPTYIEMTVKNTRNGYAVPETVRYLSDRSAVEWEYFSGGEWVAFDRVFGNGARIRLTKRRRARIDRTTLFGEEGYWIRCRARSLDEATGTPQLASVQLDMLDLKSDFLVAKDGDGIAPDRLYFNDIQVEADECQPFGDFFAPYGVFYIANREAFSKRGANVTMQFQLNFRQNRLLPDRPPQINWKPIMKRAEVDKTEIPDPVTIANVHWEYWNGRAWVRLPAEDDAQRIFHLPYEGTEPREIKFVVPEDLEESAVNSEDNFWIRGRILSVQNAYSNNAVYYSPTIKRLRCRFEYPEPVYPPQRFAIRNNLEVQDRTLEARSGGFAFRPFLKLDGGHPALWLGFDKPPERGPIHLYWSLRTKRTLDRDVPLIEWEYLKRSGGGAVWAPLAAADDTNGFTRSGTVQFVGPRDFASHSAFGVERYWIRAVNRDASLDAEERAADAPRALHATLNSALAKQQETLKNELPQRVETYDTVDETVRVEYVLSRTPVLSEEVWVDETETMSEEEARKLEEEGVATEIVRDTAGDMMRCWVKYAAVPHFVLSGPHDRHYALDRASGRLSFGNGQQGKLPPKLTEDSVRVTYATGGGRRGNVPAGAIASIRASIAYIDAVRNPEPAAGGCDSGTVEEAIRRGPKLFTHRHRAVTAEDFEWLTREAHPNVAKVKCLPNVNVKLEKEPGAISIVVLPKSGVGGGPFFQELKRHVEKELIRRAAANVAFPGAIQVMDPAVLEIGVQATLWVRSMEDVVPVEREAVKRLNRFLDPLTGGADGAGWDIGQIVHRSMFYALLKAVGPVLHIPQISLSVTKAENGERVEWNPERIGDVPHGIVVPGEHRILVEIGK</sequence>